<evidence type="ECO:0000313" key="2">
    <source>
        <dbReference type="Proteomes" id="UP000008815"/>
    </source>
</evidence>
<evidence type="ECO:0000313" key="1">
    <source>
        <dbReference type="EMBL" id="BAG43539.1"/>
    </source>
</evidence>
<sequence>MTCNASPCARDAQAAAHAGAHRAPATRIDRTGISVRAVRGKFVTAWQTCRRKRLLERLGMKGGSGDDGRVRWTRCFVARRDAADAVSAARNIDCKASKCAVRAVLWRMSNFIQRVREKK</sequence>
<protein>
    <submittedName>
        <fullName evidence="1">Uncharacterized protein</fullName>
    </submittedName>
</protein>
<keyword evidence="2" id="KW-1185">Reference proteome</keyword>
<dbReference type="Proteomes" id="UP000008815">
    <property type="component" value="Chromosome 1"/>
</dbReference>
<name>A0A0H3KJH0_BURM1</name>
<organism evidence="1 2">
    <name type="scientific">Burkholderia multivorans (strain ATCC 17616 / 249)</name>
    <dbReference type="NCBI Taxonomy" id="395019"/>
    <lineage>
        <taxon>Bacteria</taxon>
        <taxon>Pseudomonadati</taxon>
        <taxon>Pseudomonadota</taxon>
        <taxon>Betaproteobacteria</taxon>
        <taxon>Burkholderiales</taxon>
        <taxon>Burkholderiaceae</taxon>
        <taxon>Burkholderia</taxon>
        <taxon>Burkholderia cepacia complex</taxon>
    </lineage>
</organism>
<dbReference type="KEGG" id="bmj:BMULJ_01618"/>
<dbReference type="AlphaFoldDB" id="A0A0H3KJH0"/>
<dbReference type="EMBL" id="AP009385">
    <property type="protein sequence ID" value="BAG43539.1"/>
    <property type="molecule type" value="Genomic_DNA"/>
</dbReference>
<gene>
    <name evidence="1" type="ordered locus">BMULJ_01618</name>
</gene>
<reference evidence="1 2" key="1">
    <citation type="submission" date="2007-04" db="EMBL/GenBank/DDBJ databases">
        <title>Complete genome sequence of Burkholderia multivorans ATCC 17616.</title>
        <authorList>
            <person name="Ohtsubo Y."/>
            <person name="Yamashita A."/>
            <person name="Kurokawa K."/>
            <person name="Takami H."/>
            <person name="Yuhara S."/>
            <person name="Nishiyama E."/>
            <person name="Endo R."/>
            <person name="Miyazaki R."/>
            <person name="Ono A."/>
            <person name="Yano K."/>
            <person name="Ito M."/>
            <person name="Sota M."/>
            <person name="Yuji N."/>
            <person name="Hattori M."/>
            <person name="Tsuda M."/>
        </authorList>
    </citation>
    <scope>NUCLEOTIDE SEQUENCE [LARGE SCALE GENOMIC DNA]</scope>
    <source>
        <strain evidence="2">ATCC 17616 / 249</strain>
    </source>
</reference>
<accession>A0A0H3KJH0</accession>
<proteinExistence type="predicted"/>
<dbReference type="HOGENOM" id="CLU_151775_0_0_4"/>